<dbReference type="RefSeq" id="WP_261502317.1">
    <property type="nucleotide sequence ID" value="NZ_JAODYH010000015.1"/>
</dbReference>
<sequence length="500" mass="55453">MKALTHKPSLTDIRQAVPAKIDVQPEEVSITLALQLSTSLRYLEAHITLLPEPYSCCMLFFTVTAEGQDACVFIVRRDTLEAAWREGATRVRQWAWVRQLSAVDLRIDWPQEVSVIDSRIPWLCQLDSASAWALADEDLEYAELLPPMELSNVSQATLHTRLKTCVPVNNVPAVTPANLLLRLRGLHVDSNGVQTVLPRMPGARCTPASPIDPWQPFIPTVDMLCQQQQRDGNWLNVMGCDHLGMIYALLLAQRHVAATEPAHAMLAQAIDRAIAYPGKNTDSWLLRTDTAHIEQAMRLLVYTRYISSRQGGRDFPNLIGHTAQLAENLNSLESTASAQAKPWTSLALDAFDQCQIHVANETGQSPAFKARQAGVLPPEPIPEAFLKPPPINRQSNDDFYADGFDNQRWQSIAIAEISLLNPCHGALRDKHYLRWALAHRHFYCREVNGSSGPGWPSLAPLSREQAVLLSLAPGSDLVSNCSAAALLLLTAFSTYKLFNP</sequence>
<proteinExistence type="predicted"/>
<accession>A0ABT2PV00</accession>
<name>A0ABT2PV00_9BURK</name>
<comment type="caution">
    <text evidence="1">The sequence shown here is derived from an EMBL/GenBank/DDBJ whole genome shotgun (WGS) entry which is preliminary data.</text>
</comment>
<dbReference type="EMBL" id="JAODYH010000015">
    <property type="protein sequence ID" value="MCT9813067.1"/>
    <property type="molecule type" value="Genomic_DNA"/>
</dbReference>
<evidence type="ECO:0000313" key="1">
    <source>
        <dbReference type="EMBL" id="MCT9813067.1"/>
    </source>
</evidence>
<organism evidence="1 2">
    <name type="scientific">Acidovorax bellezanensis</name>
    <dbReference type="NCBI Taxonomy" id="2976702"/>
    <lineage>
        <taxon>Bacteria</taxon>
        <taxon>Pseudomonadati</taxon>
        <taxon>Pseudomonadota</taxon>
        <taxon>Betaproteobacteria</taxon>
        <taxon>Burkholderiales</taxon>
        <taxon>Comamonadaceae</taxon>
        <taxon>Acidovorax</taxon>
    </lineage>
</organism>
<reference evidence="1 2" key="1">
    <citation type="submission" date="2022-09" db="EMBL/GenBank/DDBJ databases">
        <title>Draft genome of isolate Be4.</title>
        <authorList>
            <person name="Sanchez-Castro I."/>
            <person name="Martinez-Rodriguez P."/>
            <person name="Descostes M."/>
            <person name="Merroun M."/>
        </authorList>
    </citation>
    <scope>NUCLEOTIDE SEQUENCE [LARGE SCALE GENOMIC DNA]</scope>
    <source>
        <strain evidence="1 2">Be4</strain>
    </source>
</reference>
<evidence type="ECO:0000313" key="2">
    <source>
        <dbReference type="Proteomes" id="UP001525968"/>
    </source>
</evidence>
<dbReference type="Proteomes" id="UP001525968">
    <property type="component" value="Unassembled WGS sequence"/>
</dbReference>
<gene>
    <name evidence="1" type="ORF">N0K08_20760</name>
</gene>
<keyword evidence="2" id="KW-1185">Reference proteome</keyword>
<protein>
    <submittedName>
        <fullName evidence="1">Uncharacterized protein</fullName>
    </submittedName>
</protein>